<feature type="transmembrane region" description="Helical" evidence="1">
    <location>
        <begin position="352"/>
        <end position="369"/>
    </location>
</feature>
<feature type="transmembrane region" description="Helical" evidence="1">
    <location>
        <begin position="412"/>
        <end position="432"/>
    </location>
</feature>
<keyword evidence="1" id="KW-1133">Transmembrane helix</keyword>
<feature type="transmembrane region" description="Helical" evidence="1">
    <location>
        <begin position="444"/>
        <end position="466"/>
    </location>
</feature>
<keyword evidence="1" id="KW-0812">Transmembrane</keyword>
<feature type="transmembrane region" description="Helical" evidence="1">
    <location>
        <begin position="122"/>
        <end position="146"/>
    </location>
</feature>
<feature type="transmembrane region" description="Helical" evidence="1">
    <location>
        <begin position="266"/>
        <end position="284"/>
    </location>
</feature>
<reference evidence="2" key="1">
    <citation type="submission" date="2022-01" db="EMBL/GenBank/DDBJ databases">
        <authorList>
            <person name="King R."/>
        </authorList>
    </citation>
    <scope>NUCLEOTIDE SEQUENCE</scope>
</reference>
<feature type="transmembrane region" description="Helical" evidence="1">
    <location>
        <begin position="381"/>
        <end position="406"/>
    </location>
</feature>
<evidence type="ECO:0000313" key="3">
    <source>
        <dbReference type="Proteomes" id="UP001153620"/>
    </source>
</evidence>
<sequence length="548" mass="61573">MIVIQNDESSHRENEIAAIFNPKRVRTPSVVVTGSPNNGPSQLGNLNQIIHSDSITSSQHDGAESLTGVIIGDHSDHHHHQFNSLTQIHSNILPRSVSDEHDNEKSKGCKGSCCSELAQKMYLGVCVTILITFFWVGTTHCFKFLFLPSTKLHHSLSSTFRSSNIMHHHTTSSVLKTLALPYQTYQDSYENSTTKTSRVRLSLNETDPMQFRAPFFASWFSTNFVILFFPIYLMFRGIASKCGAHNETFGDILRGFRERGYTFGRYIYRCISFCLLWVASTYLYMKSLRVLYSTDVIVLFASNVTTIYLLSWVILHEQFVGVRIVAVILVDTGIALLAYMDGINDSKTLSSVVFSTIAGAGYAVFRVMFRKMMGDPQPIGAIAFTFTVIGFINLILLWPICLILYFSETETIPTDLLLMITLLIASACLLMFHMLTQFSGAVTYTMFVTLGLITSVPVSASLDILLYGAEFAGMKLGGIILISVGFFLVMFPNNWPDYITRLLRNLILLGHSARWSHSRNENHIFTGPIDYRTGYIRSHLRSPSGRVR</sequence>
<organism evidence="2 3">
    <name type="scientific">Chironomus riparius</name>
    <dbReference type="NCBI Taxonomy" id="315576"/>
    <lineage>
        <taxon>Eukaryota</taxon>
        <taxon>Metazoa</taxon>
        <taxon>Ecdysozoa</taxon>
        <taxon>Arthropoda</taxon>
        <taxon>Hexapoda</taxon>
        <taxon>Insecta</taxon>
        <taxon>Pterygota</taxon>
        <taxon>Neoptera</taxon>
        <taxon>Endopterygota</taxon>
        <taxon>Diptera</taxon>
        <taxon>Nematocera</taxon>
        <taxon>Chironomoidea</taxon>
        <taxon>Chironomidae</taxon>
        <taxon>Chironominae</taxon>
        <taxon>Chironomus</taxon>
    </lineage>
</organism>
<dbReference type="EMBL" id="OU895879">
    <property type="protein sequence ID" value="CAG9807349.1"/>
    <property type="molecule type" value="Genomic_DNA"/>
</dbReference>
<dbReference type="OrthoDB" id="10062838at2759"/>
<proteinExistence type="predicted"/>
<feature type="transmembrane region" description="Helical" evidence="1">
    <location>
        <begin position="472"/>
        <end position="491"/>
    </location>
</feature>
<evidence type="ECO:0000313" key="2">
    <source>
        <dbReference type="EMBL" id="CAG9807349.1"/>
    </source>
</evidence>
<feature type="transmembrane region" description="Helical" evidence="1">
    <location>
        <begin position="322"/>
        <end position="340"/>
    </location>
</feature>
<dbReference type="Proteomes" id="UP001153620">
    <property type="component" value="Chromosome 3"/>
</dbReference>
<reference evidence="2" key="2">
    <citation type="submission" date="2022-10" db="EMBL/GenBank/DDBJ databases">
        <authorList>
            <consortium name="ENA_rothamsted_submissions"/>
            <consortium name="culmorum"/>
            <person name="King R."/>
        </authorList>
    </citation>
    <scope>NUCLEOTIDE SEQUENCE</scope>
</reference>
<dbReference type="AlphaFoldDB" id="A0A9N9S103"/>
<feature type="transmembrane region" description="Helical" evidence="1">
    <location>
        <begin position="296"/>
        <end position="315"/>
    </location>
</feature>
<dbReference type="PANTHER" id="PTHR19346:SF4">
    <property type="entry name" value="SUGAR PHOSPHATE TRANSPORTER DOMAIN-CONTAINING PROTEIN"/>
    <property type="match status" value="1"/>
</dbReference>
<dbReference type="PANTHER" id="PTHR19346">
    <property type="entry name" value="SUGAR PHOSPHATE TRANSPORTER DOMAIN-CONTAINING PROTEIN"/>
    <property type="match status" value="1"/>
</dbReference>
<protein>
    <recommendedName>
        <fullName evidence="4">Thiamine transporter SLC35F3</fullName>
    </recommendedName>
</protein>
<accession>A0A9N9S103</accession>
<feature type="transmembrane region" description="Helical" evidence="1">
    <location>
        <begin position="216"/>
        <end position="235"/>
    </location>
</feature>
<dbReference type="SUPFAM" id="SSF103481">
    <property type="entry name" value="Multidrug resistance efflux transporter EmrE"/>
    <property type="match status" value="1"/>
</dbReference>
<name>A0A9N9S103_9DIPT</name>
<dbReference type="InterPro" id="IPR026505">
    <property type="entry name" value="Solute_c_fam_35_mem_F3/F4"/>
</dbReference>
<evidence type="ECO:0008006" key="4">
    <source>
        <dbReference type="Google" id="ProtNLM"/>
    </source>
</evidence>
<keyword evidence="1" id="KW-0472">Membrane</keyword>
<gene>
    <name evidence="2" type="ORF">CHIRRI_LOCUS10198</name>
</gene>
<dbReference type="InterPro" id="IPR037185">
    <property type="entry name" value="EmrE-like"/>
</dbReference>
<keyword evidence="3" id="KW-1185">Reference proteome</keyword>
<evidence type="ECO:0000256" key="1">
    <source>
        <dbReference type="SAM" id="Phobius"/>
    </source>
</evidence>